<dbReference type="PANTHER" id="PTHR33116:SF78">
    <property type="entry name" value="OS12G0587133 PROTEIN"/>
    <property type="match status" value="1"/>
</dbReference>
<reference evidence="2" key="5">
    <citation type="journal article" date="2021" name="G3 (Bethesda)">
        <title>Aegilops tauschii genome assembly Aet v5.0 features greater sequence contiguity and improved annotation.</title>
        <authorList>
            <person name="Wang L."/>
            <person name="Zhu T."/>
            <person name="Rodriguez J.C."/>
            <person name="Deal K.R."/>
            <person name="Dubcovsky J."/>
            <person name="McGuire P.E."/>
            <person name="Lux T."/>
            <person name="Spannagl M."/>
            <person name="Mayer K.F.X."/>
            <person name="Baldrich P."/>
            <person name="Meyers B.C."/>
            <person name="Huo N."/>
            <person name="Gu Y.Q."/>
            <person name="Zhou H."/>
            <person name="Devos K.M."/>
            <person name="Bennetzen J.L."/>
            <person name="Unver T."/>
            <person name="Budak H."/>
            <person name="Gulick P.J."/>
            <person name="Galiba G."/>
            <person name="Kalapos B."/>
            <person name="Nelson D.R."/>
            <person name="Li P."/>
            <person name="You F.M."/>
            <person name="Luo M.C."/>
            <person name="Dvorak J."/>
        </authorList>
    </citation>
    <scope>NUCLEOTIDE SEQUENCE [LARGE SCALE GENOMIC DNA]</scope>
    <source>
        <strain evidence="2">cv. AL8/78</strain>
    </source>
</reference>
<reference evidence="2" key="4">
    <citation type="submission" date="2019-03" db="UniProtKB">
        <authorList>
            <consortium name="EnsemblPlants"/>
        </authorList>
    </citation>
    <scope>IDENTIFICATION</scope>
</reference>
<dbReference type="InterPro" id="IPR026960">
    <property type="entry name" value="RVT-Znf"/>
</dbReference>
<sequence length="217" mass="24826">MGAAAAIEYVDLWRRIQSIQPSAEPDRISWKWTDNGIYTASSAYKALFHGSTASPFWRLIWRSWAPDSAKFFLWLASMDRCWTAERRARHGLPQDPLYKLCGQELESLDHLLARCVFSRITWHEILSWCRLPIPTPCSTDAFFDWWCKTNNTAPASSRKGINSLVALTAWSIWKHRNAAVFDNAWPSNDDLARTIKDEARLWARAGATKLASIIPVT</sequence>
<dbReference type="AlphaFoldDB" id="A0A453IZD5"/>
<dbReference type="EnsemblPlants" id="AET4Gv20735100.1">
    <property type="protein sequence ID" value="AET4Gv20735100.1"/>
    <property type="gene ID" value="AET4Gv20735100"/>
</dbReference>
<proteinExistence type="predicted"/>
<organism evidence="2 3">
    <name type="scientific">Aegilops tauschii subsp. strangulata</name>
    <name type="common">Goatgrass</name>
    <dbReference type="NCBI Taxonomy" id="200361"/>
    <lineage>
        <taxon>Eukaryota</taxon>
        <taxon>Viridiplantae</taxon>
        <taxon>Streptophyta</taxon>
        <taxon>Embryophyta</taxon>
        <taxon>Tracheophyta</taxon>
        <taxon>Spermatophyta</taxon>
        <taxon>Magnoliopsida</taxon>
        <taxon>Liliopsida</taxon>
        <taxon>Poales</taxon>
        <taxon>Poaceae</taxon>
        <taxon>BOP clade</taxon>
        <taxon>Pooideae</taxon>
        <taxon>Triticodae</taxon>
        <taxon>Triticeae</taxon>
        <taxon>Triticinae</taxon>
        <taxon>Aegilops</taxon>
    </lineage>
</organism>
<feature type="domain" description="Reverse transcriptase zinc-binding" evidence="1">
    <location>
        <begin position="38"/>
        <end position="122"/>
    </location>
</feature>
<reference evidence="3" key="2">
    <citation type="journal article" date="2017" name="Nat. Plants">
        <title>The Aegilops tauschii genome reveals multiple impacts of transposons.</title>
        <authorList>
            <person name="Zhao G."/>
            <person name="Zou C."/>
            <person name="Li K."/>
            <person name="Wang K."/>
            <person name="Li T."/>
            <person name="Gao L."/>
            <person name="Zhang X."/>
            <person name="Wang H."/>
            <person name="Yang Z."/>
            <person name="Liu X."/>
            <person name="Jiang W."/>
            <person name="Mao L."/>
            <person name="Kong X."/>
            <person name="Jiao Y."/>
            <person name="Jia J."/>
        </authorList>
    </citation>
    <scope>NUCLEOTIDE SEQUENCE [LARGE SCALE GENOMIC DNA]</scope>
    <source>
        <strain evidence="3">cv. AL8/78</strain>
    </source>
</reference>
<reference evidence="3" key="1">
    <citation type="journal article" date="2014" name="Science">
        <title>Ancient hybridizations among the ancestral genomes of bread wheat.</title>
        <authorList>
            <consortium name="International Wheat Genome Sequencing Consortium,"/>
            <person name="Marcussen T."/>
            <person name="Sandve S.R."/>
            <person name="Heier L."/>
            <person name="Spannagl M."/>
            <person name="Pfeifer M."/>
            <person name="Jakobsen K.S."/>
            <person name="Wulff B.B."/>
            <person name="Steuernagel B."/>
            <person name="Mayer K.F."/>
            <person name="Olsen O.A."/>
        </authorList>
    </citation>
    <scope>NUCLEOTIDE SEQUENCE [LARGE SCALE GENOMIC DNA]</scope>
    <source>
        <strain evidence="3">cv. AL8/78</strain>
    </source>
</reference>
<dbReference type="STRING" id="200361.A0A453IZD5"/>
<name>A0A453IZD5_AEGTS</name>
<protein>
    <recommendedName>
        <fullName evidence="1">Reverse transcriptase zinc-binding domain-containing protein</fullName>
    </recommendedName>
</protein>
<dbReference type="Proteomes" id="UP000015105">
    <property type="component" value="Chromosome 4D"/>
</dbReference>
<dbReference type="Pfam" id="PF13966">
    <property type="entry name" value="zf-RVT"/>
    <property type="match status" value="1"/>
</dbReference>
<dbReference type="PANTHER" id="PTHR33116">
    <property type="entry name" value="REVERSE TRANSCRIPTASE ZINC-BINDING DOMAIN-CONTAINING PROTEIN-RELATED-RELATED"/>
    <property type="match status" value="1"/>
</dbReference>
<dbReference type="Gramene" id="AET4Gv20735100.1">
    <property type="protein sequence ID" value="AET4Gv20735100.1"/>
    <property type="gene ID" value="AET4Gv20735100"/>
</dbReference>
<evidence type="ECO:0000313" key="3">
    <source>
        <dbReference type="Proteomes" id="UP000015105"/>
    </source>
</evidence>
<evidence type="ECO:0000259" key="1">
    <source>
        <dbReference type="Pfam" id="PF13966"/>
    </source>
</evidence>
<evidence type="ECO:0000313" key="2">
    <source>
        <dbReference type="EnsemblPlants" id="AET4Gv20735100.1"/>
    </source>
</evidence>
<reference evidence="2" key="3">
    <citation type="journal article" date="2017" name="Nature">
        <title>Genome sequence of the progenitor of the wheat D genome Aegilops tauschii.</title>
        <authorList>
            <person name="Luo M.C."/>
            <person name="Gu Y.Q."/>
            <person name="Puiu D."/>
            <person name="Wang H."/>
            <person name="Twardziok S.O."/>
            <person name="Deal K.R."/>
            <person name="Huo N."/>
            <person name="Zhu T."/>
            <person name="Wang L."/>
            <person name="Wang Y."/>
            <person name="McGuire P.E."/>
            <person name="Liu S."/>
            <person name="Long H."/>
            <person name="Ramasamy R.K."/>
            <person name="Rodriguez J.C."/>
            <person name="Van S.L."/>
            <person name="Yuan L."/>
            <person name="Wang Z."/>
            <person name="Xia Z."/>
            <person name="Xiao L."/>
            <person name="Anderson O.D."/>
            <person name="Ouyang S."/>
            <person name="Liang Y."/>
            <person name="Zimin A.V."/>
            <person name="Pertea G."/>
            <person name="Qi P."/>
            <person name="Bennetzen J.L."/>
            <person name="Dai X."/>
            <person name="Dawson M.W."/>
            <person name="Muller H.G."/>
            <person name="Kugler K."/>
            <person name="Rivarola-Duarte L."/>
            <person name="Spannagl M."/>
            <person name="Mayer K.F.X."/>
            <person name="Lu F.H."/>
            <person name="Bevan M.W."/>
            <person name="Leroy P."/>
            <person name="Li P."/>
            <person name="You F.M."/>
            <person name="Sun Q."/>
            <person name="Liu Z."/>
            <person name="Lyons E."/>
            <person name="Wicker T."/>
            <person name="Salzberg S.L."/>
            <person name="Devos K.M."/>
            <person name="Dvorak J."/>
        </authorList>
    </citation>
    <scope>NUCLEOTIDE SEQUENCE [LARGE SCALE GENOMIC DNA]</scope>
    <source>
        <strain evidence="2">cv. AL8/78</strain>
    </source>
</reference>
<accession>A0A453IZD5</accession>
<keyword evidence="3" id="KW-1185">Reference proteome</keyword>